<dbReference type="Proteomes" id="UP000295657">
    <property type="component" value="Unassembled WGS sequence"/>
</dbReference>
<dbReference type="PROSITE" id="PS51257">
    <property type="entry name" value="PROKAR_LIPOPROTEIN"/>
    <property type="match status" value="1"/>
</dbReference>
<evidence type="ECO:0000256" key="1">
    <source>
        <dbReference type="SAM" id="SignalP"/>
    </source>
</evidence>
<keyword evidence="3" id="KW-1185">Reference proteome</keyword>
<evidence type="ECO:0000313" key="2">
    <source>
        <dbReference type="EMBL" id="TDQ59545.1"/>
    </source>
</evidence>
<dbReference type="EMBL" id="SNYQ01000001">
    <property type="protein sequence ID" value="TDQ59545.1"/>
    <property type="molecule type" value="Genomic_DNA"/>
</dbReference>
<accession>A0A4R6VEZ3</accession>
<feature type="chain" id="PRO_5020729756" description="Lipoprotein" evidence="1">
    <location>
        <begin position="20"/>
        <end position="201"/>
    </location>
</feature>
<organism evidence="2 3">
    <name type="scientific">Mesocricetibacter intestinalis</name>
    <dbReference type="NCBI Taxonomy" id="1521930"/>
    <lineage>
        <taxon>Bacteria</taxon>
        <taxon>Pseudomonadati</taxon>
        <taxon>Pseudomonadota</taxon>
        <taxon>Gammaproteobacteria</taxon>
        <taxon>Pasteurellales</taxon>
        <taxon>Pasteurellaceae</taxon>
        <taxon>Mesocricetibacter</taxon>
    </lineage>
</organism>
<evidence type="ECO:0008006" key="4">
    <source>
        <dbReference type="Google" id="ProtNLM"/>
    </source>
</evidence>
<reference evidence="2 3" key="1">
    <citation type="submission" date="2019-03" db="EMBL/GenBank/DDBJ databases">
        <title>Genomic Encyclopedia of Type Strains, Phase IV (KMG-IV): sequencing the most valuable type-strain genomes for metagenomic binning, comparative biology and taxonomic classification.</title>
        <authorList>
            <person name="Goeker M."/>
        </authorList>
    </citation>
    <scope>NUCLEOTIDE SEQUENCE [LARGE SCALE GENOMIC DNA]</scope>
    <source>
        <strain evidence="2 3">DSM 28403</strain>
    </source>
</reference>
<name>A0A4R6VEZ3_9PAST</name>
<dbReference type="AlphaFoldDB" id="A0A4R6VEZ3"/>
<protein>
    <recommendedName>
        <fullName evidence="4">Lipoprotein</fullName>
    </recommendedName>
</protein>
<dbReference type="OrthoDB" id="5690458at2"/>
<proteinExistence type="predicted"/>
<dbReference type="RefSeq" id="WP_133542563.1">
    <property type="nucleotide sequence ID" value="NZ_SNYQ01000001.1"/>
</dbReference>
<gene>
    <name evidence="2" type="ORF">EDC45_0195</name>
</gene>
<sequence length="201" mass="23299">MKKFLVLLSVGLLSGCAANMDKTAKTDSLSELALPKSIKHNDKNYQLKEQQDLQTIARYVYFEGKENLKNWKSAVELLLDRNPEQRSLSNRIQLRQRVYENTGVEHFKLYEEKGDLYAFVIYKPSPLHNDWQVDVARGHEVENCGFVQYQYSLKIPKSKKILNMGQVKLIGYLKKYVVDKELARIAKTPWRFECVKPAGAK</sequence>
<keyword evidence="1" id="KW-0732">Signal</keyword>
<comment type="caution">
    <text evidence="2">The sequence shown here is derived from an EMBL/GenBank/DDBJ whole genome shotgun (WGS) entry which is preliminary data.</text>
</comment>
<feature type="signal peptide" evidence="1">
    <location>
        <begin position="1"/>
        <end position="19"/>
    </location>
</feature>
<evidence type="ECO:0000313" key="3">
    <source>
        <dbReference type="Proteomes" id="UP000295657"/>
    </source>
</evidence>